<gene>
    <name evidence="6" type="ORF">NYP16_03545</name>
</gene>
<evidence type="ECO:0000256" key="4">
    <source>
        <dbReference type="PROSITE-ProRule" id="PRU00335"/>
    </source>
</evidence>
<feature type="DNA-binding region" description="H-T-H motif" evidence="4">
    <location>
        <begin position="39"/>
        <end position="58"/>
    </location>
</feature>
<evidence type="ECO:0000256" key="3">
    <source>
        <dbReference type="ARBA" id="ARBA00023163"/>
    </source>
</evidence>
<dbReference type="EMBL" id="JANWOI010000001">
    <property type="protein sequence ID" value="MDA5193031.1"/>
    <property type="molecule type" value="Genomic_DNA"/>
</dbReference>
<feature type="domain" description="HTH tetR-type" evidence="5">
    <location>
        <begin position="16"/>
        <end position="76"/>
    </location>
</feature>
<dbReference type="PROSITE" id="PS50977">
    <property type="entry name" value="HTH_TETR_2"/>
    <property type="match status" value="1"/>
</dbReference>
<dbReference type="Pfam" id="PF17928">
    <property type="entry name" value="TetR_C_22"/>
    <property type="match status" value="1"/>
</dbReference>
<name>A0A9X3TWH7_9PROT</name>
<organism evidence="6 7">
    <name type="scientific">Govanella unica</name>
    <dbReference type="NCBI Taxonomy" id="2975056"/>
    <lineage>
        <taxon>Bacteria</taxon>
        <taxon>Pseudomonadati</taxon>
        <taxon>Pseudomonadota</taxon>
        <taxon>Alphaproteobacteria</taxon>
        <taxon>Emcibacterales</taxon>
        <taxon>Govanellaceae</taxon>
        <taxon>Govanella</taxon>
    </lineage>
</organism>
<evidence type="ECO:0000313" key="7">
    <source>
        <dbReference type="Proteomes" id="UP001141619"/>
    </source>
</evidence>
<reference evidence="6" key="2">
    <citation type="journal article" date="2023" name="Syst. Appl. Microbiol.">
        <title>Govania unica gen. nov., sp. nov., a rare biosphere bacterium that represents a novel family in the class Alphaproteobacteria.</title>
        <authorList>
            <person name="Vandamme P."/>
            <person name="Peeters C."/>
            <person name="Hettiarachchi A."/>
            <person name="Cnockaert M."/>
            <person name="Carlier A."/>
        </authorList>
    </citation>
    <scope>NUCLEOTIDE SEQUENCE</scope>
    <source>
        <strain evidence="6">LMG 31809</strain>
    </source>
</reference>
<dbReference type="Proteomes" id="UP001141619">
    <property type="component" value="Unassembled WGS sequence"/>
</dbReference>
<dbReference type="InterPro" id="IPR009057">
    <property type="entry name" value="Homeodomain-like_sf"/>
</dbReference>
<protein>
    <submittedName>
        <fullName evidence="6">TetR/AcrR family transcriptional regulator</fullName>
    </submittedName>
</protein>
<comment type="caution">
    <text evidence="6">The sequence shown here is derived from an EMBL/GenBank/DDBJ whole genome shotgun (WGS) entry which is preliminary data.</text>
</comment>
<proteinExistence type="predicted"/>
<dbReference type="InterPro" id="IPR041674">
    <property type="entry name" value="TetR_C_22"/>
</dbReference>
<dbReference type="AlphaFoldDB" id="A0A9X3TWH7"/>
<keyword evidence="1" id="KW-0805">Transcription regulation</keyword>
<dbReference type="InterPro" id="IPR001647">
    <property type="entry name" value="HTH_TetR"/>
</dbReference>
<dbReference type="GO" id="GO:0003700">
    <property type="term" value="F:DNA-binding transcription factor activity"/>
    <property type="evidence" value="ECO:0007669"/>
    <property type="project" value="TreeGrafter"/>
</dbReference>
<keyword evidence="7" id="KW-1185">Reference proteome</keyword>
<evidence type="ECO:0000259" key="5">
    <source>
        <dbReference type="PROSITE" id="PS50977"/>
    </source>
</evidence>
<dbReference type="Pfam" id="PF00440">
    <property type="entry name" value="TetR_N"/>
    <property type="match status" value="1"/>
</dbReference>
<evidence type="ECO:0000313" key="6">
    <source>
        <dbReference type="EMBL" id="MDA5193031.1"/>
    </source>
</evidence>
<dbReference type="SUPFAM" id="SSF46689">
    <property type="entry name" value="Homeodomain-like"/>
    <property type="match status" value="1"/>
</dbReference>
<sequence length="210" mass="23484">MALLSTRKSTTQARGRARRDILLQAARQLLETVELDALSLGDVAAHANVPKASAYHFFANIHDLYIDLVREIGGELREQLADPIPEPMARWQDVVAFSIARGVRYYETNPAARQLLIGPKTPPDIKRSDRANDIELGKLFASQVEQFFQLPDLEEQPVLFFRAVEIADLMFCLSMMDSGRVTAAMGEEATKAAIAYLEIYIPKILPPRMA</sequence>
<evidence type="ECO:0000256" key="2">
    <source>
        <dbReference type="ARBA" id="ARBA00023125"/>
    </source>
</evidence>
<evidence type="ECO:0000256" key="1">
    <source>
        <dbReference type="ARBA" id="ARBA00023015"/>
    </source>
</evidence>
<dbReference type="PANTHER" id="PTHR30055:SF234">
    <property type="entry name" value="HTH-TYPE TRANSCRIPTIONAL REGULATOR BETI"/>
    <property type="match status" value="1"/>
</dbReference>
<accession>A0A9X3TWH7</accession>
<dbReference type="Gene3D" id="1.10.357.10">
    <property type="entry name" value="Tetracycline Repressor, domain 2"/>
    <property type="match status" value="1"/>
</dbReference>
<keyword evidence="3" id="KW-0804">Transcription</keyword>
<dbReference type="PANTHER" id="PTHR30055">
    <property type="entry name" value="HTH-TYPE TRANSCRIPTIONAL REGULATOR RUTR"/>
    <property type="match status" value="1"/>
</dbReference>
<dbReference type="GO" id="GO:0000976">
    <property type="term" value="F:transcription cis-regulatory region binding"/>
    <property type="evidence" value="ECO:0007669"/>
    <property type="project" value="TreeGrafter"/>
</dbReference>
<keyword evidence="2 4" id="KW-0238">DNA-binding</keyword>
<dbReference type="RefSeq" id="WP_274942729.1">
    <property type="nucleotide sequence ID" value="NZ_JANWOI010000001.1"/>
</dbReference>
<reference evidence="6" key="1">
    <citation type="submission" date="2022-08" db="EMBL/GenBank/DDBJ databases">
        <authorList>
            <person name="Vandamme P."/>
            <person name="Hettiarachchi A."/>
            <person name="Peeters C."/>
            <person name="Cnockaert M."/>
            <person name="Carlier A."/>
        </authorList>
    </citation>
    <scope>NUCLEOTIDE SEQUENCE</scope>
    <source>
        <strain evidence="6">LMG 31809</strain>
    </source>
</reference>
<dbReference type="InterPro" id="IPR050109">
    <property type="entry name" value="HTH-type_TetR-like_transc_reg"/>
</dbReference>